<dbReference type="PANTHER" id="PTHR42659:SF1">
    <property type="entry name" value="OXIDOREDUCTASE"/>
    <property type="match status" value="1"/>
</dbReference>
<name>A0A1H1ZRX2_9ACTN</name>
<dbReference type="GO" id="GO:0071949">
    <property type="term" value="F:FAD binding"/>
    <property type="evidence" value="ECO:0007669"/>
    <property type="project" value="InterPro"/>
</dbReference>
<gene>
    <name evidence="3" type="ORF">SAMN04489716_3471</name>
</gene>
<evidence type="ECO:0000313" key="4">
    <source>
        <dbReference type="Proteomes" id="UP000198688"/>
    </source>
</evidence>
<sequence>MHAFTYLRADSAEAAVRALSQAGPGVRLLAGGTTLYDLMKLGVEQPATVIDIQRVPELAGIEAGPDGLVLGAASRMADVAAHPAVVRDFPALSESLSRAASPQIRSSATLGGNLLQRTRCCYFRAVPALPCHKRAPGSGCSAADGLDNGQAVLGTSAHCTAVYPGDAAIALLAFDAVIDLTGPNGERTIPLAGLHLAPGDHPDREHTLASGELILRIRVPATAAARASTYVKIRPRESYAFALASCAAALDLDTTGRIRDCRLALGGVATVPWRTPSAEHALIGQPPGTLQFRTAAELALSGARPGRANGYKVELGRRAVIEALTIAYERATA</sequence>
<organism evidence="3 4">
    <name type="scientific">Actinoplanes derwentensis</name>
    <dbReference type="NCBI Taxonomy" id="113562"/>
    <lineage>
        <taxon>Bacteria</taxon>
        <taxon>Bacillati</taxon>
        <taxon>Actinomycetota</taxon>
        <taxon>Actinomycetes</taxon>
        <taxon>Micromonosporales</taxon>
        <taxon>Micromonosporaceae</taxon>
        <taxon>Actinoplanes</taxon>
    </lineage>
</organism>
<dbReference type="AlphaFoldDB" id="A0A1H1ZRX2"/>
<keyword evidence="1" id="KW-0560">Oxidoreductase</keyword>
<protein>
    <submittedName>
        <fullName evidence="3">Xanthine dehydrogenase YagS FAD-binding subunit</fullName>
    </submittedName>
</protein>
<dbReference type="Gene3D" id="3.30.390.50">
    <property type="entry name" value="CO dehydrogenase flavoprotein, C-terminal domain"/>
    <property type="match status" value="1"/>
</dbReference>
<dbReference type="Gene3D" id="3.30.465.10">
    <property type="match status" value="2"/>
</dbReference>
<dbReference type="Pfam" id="PF00941">
    <property type="entry name" value="FAD_binding_5"/>
    <property type="match status" value="1"/>
</dbReference>
<dbReference type="STRING" id="113562.SAMN04489716_3471"/>
<dbReference type="SMART" id="SM01092">
    <property type="entry name" value="CO_deh_flav_C"/>
    <property type="match status" value="1"/>
</dbReference>
<dbReference type="SUPFAM" id="SSF55447">
    <property type="entry name" value="CO dehydrogenase flavoprotein C-terminal domain-like"/>
    <property type="match status" value="1"/>
</dbReference>
<proteinExistence type="predicted"/>
<dbReference type="RefSeq" id="WP_092545588.1">
    <property type="nucleotide sequence ID" value="NZ_LT629758.1"/>
</dbReference>
<dbReference type="InterPro" id="IPR051312">
    <property type="entry name" value="Diverse_Substr_Oxidored"/>
</dbReference>
<dbReference type="GO" id="GO:0016491">
    <property type="term" value="F:oxidoreductase activity"/>
    <property type="evidence" value="ECO:0007669"/>
    <property type="project" value="UniProtKB-KW"/>
</dbReference>
<dbReference type="OrthoDB" id="9814706at2"/>
<accession>A0A1H1ZRX2</accession>
<feature type="domain" description="FAD-binding PCMH-type" evidence="2">
    <location>
        <begin position="1"/>
        <end position="224"/>
    </location>
</feature>
<dbReference type="InterPro" id="IPR036683">
    <property type="entry name" value="CO_DH_flav_C_dom_sf"/>
</dbReference>
<dbReference type="PROSITE" id="PS51387">
    <property type="entry name" value="FAD_PCMH"/>
    <property type="match status" value="1"/>
</dbReference>
<dbReference type="Gene3D" id="3.30.43.10">
    <property type="entry name" value="Uridine Diphospho-n-acetylenolpyruvylglucosamine Reductase, domain 2"/>
    <property type="match status" value="1"/>
</dbReference>
<dbReference type="Proteomes" id="UP000198688">
    <property type="component" value="Chromosome I"/>
</dbReference>
<dbReference type="EMBL" id="LT629758">
    <property type="protein sequence ID" value="SDT36571.1"/>
    <property type="molecule type" value="Genomic_DNA"/>
</dbReference>
<keyword evidence="4" id="KW-1185">Reference proteome</keyword>
<evidence type="ECO:0000259" key="2">
    <source>
        <dbReference type="PROSITE" id="PS51387"/>
    </source>
</evidence>
<evidence type="ECO:0000313" key="3">
    <source>
        <dbReference type="EMBL" id="SDT36571.1"/>
    </source>
</evidence>
<reference evidence="3 4" key="1">
    <citation type="submission" date="2016-10" db="EMBL/GenBank/DDBJ databases">
        <authorList>
            <person name="de Groot N.N."/>
        </authorList>
    </citation>
    <scope>NUCLEOTIDE SEQUENCE [LARGE SCALE GENOMIC DNA]</scope>
    <source>
        <strain evidence="3 4">DSM 43941</strain>
    </source>
</reference>
<dbReference type="InterPro" id="IPR016169">
    <property type="entry name" value="FAD-bd_PCMH_sub2"/>
</dbReference>
<dbReference type="InterPro" id="IPR016166">
    <property type="entry name" value="FAD-bd_PCMH"/>
</dbReference>
<dbReference type="InterPro" id="IPR016167">
    <property type="entry name" value="FAD-bd_PCMH_sub1"/>
</dbReference>
<dbReference type="InterPro" id="IPR036318">
    <property type="entry name" value="FAD-bd_PCMH-like_sf"/>
</dbReference>
<dbReference type="SUPFAM" id="SSF56176">
    <property type="entry name" value="FAD-binding/transporter-associated domain-like"/>
    <property type="match status" value="1"/>
</dbReference>
<dbReference type="InterPro" id="IPR005107">
    <property type="entry name" value="CO_DH_flav_C"/>
</dbReference>
<evidence type="ECO:0000256" key="1">
    <source>
        <dbReference type="ARBA" id="ARBA00023002"/>
    </source>
</evidence>
<dbReference type="PANTHER" id="PTHR42659">
    <property type="entry name" value="XANTHINE DEHYDROGENASE SUBUNIT C-RELATED"/>
    <property type="match status" value="1"/>
</dbReference>
<dbReference type="Pfam" id="PF03450">
    <property type="entry name" value="CO_deh_flav_C"/>
    <property type="match status" value="1"/>
</dbReference>
<dbReference type="InterPro" id="IPR002346">
    <property type="entry name" value="Mopterin_DH_FAD-bd"/>
</dbReference>